<proteinExistence type="predicted"/>
<feature type="non-terminal residue" evidence="1">
    <location>
        <position position="1"/>
    </location>
</feature>
<reference evidence="2" key="1">
    <citation type="submission" date="2019-06" db="EMBL/GenBank/DDBJ databases">
        <authorList>
            <person name="Broberg M."/>
        </authorList>
    </citation>
    <scope>NUCLEOTIDE SEQUENCE [LARGE SCALE GENOMIC DNA]</scope>
</reference>
<organism evidence="1 2">
    <name type="scientific">Clonostachys solani</name>
    <dbReference type="NCBI Taxonomy" id="160281"/>
    <lineage>
        <taxon>Eukaryota</taxon>
        <taxon>Fungi</taxon>
        <taxon>Dikarya</taxon>
        <taxon>Ascomycota</taxon>
        <taxon>Pezizomycotina</taxon>
        <taxon>Sordariomycetes</taxon>
        <taxon>Hypocreomycetidae</taxon>
        <taxon>Hypocreales</taxon>
        <taxon>Bionectriaceae</taxon>
        <taxon>Clonostachys</taxon>
    </lineage>
</organism>
<evidence type="ECO:0000313" key="2">
    <source>
        <dbReference type="Proteomes" id="UP000775872"/>
    </source>
</evidence>
<evidence type="ECO:0000313" key="1">
    <source>
        <dbReference type="EMBL" id="CAH0047371.1"/>
    </source>
</evidence>
<accession>A0A9N9Z1K9</accession>
<dbReference type="Proteomes" id="UP000775872">
    <property type="component" value="Unassembled WGS sequence"/>
</dbReference>
<keyword evidence="2" id="KW-1185">Reference proteome</keyword>
<gene>
    <name evidence="1" type="ORF">CSOL1703_00017261</name>
</gene>
<reference evidence="1 2" key="2">
    <citation type="submission" date="2021-10" db="EMBL/GenBank/DDBJ databases">
        <authorList>
            <person name="Piombo E."/>
        </authorList>
    </citation>
    <scope>NUCLEOTIDE SEQUENCE [LARGE SCALE GENOMIC DNA]</scope>
</reference>
<sequence>MVSSQGASYLIASDMALSRKADIGALVPLLVAGVALQIEVASALRRVREQFKAGSVPAGNACCRFVQVGMDA</sequence>
<comment type="caution">
    <text evidence="1">The sequence shown here is derived from an EMBL/GenBank/DDBJ whole genome shotgun (WGS) entry which is preliminary data.</text>
</comment>
<protein>
    <submittedName>
        <fullName evidence="1">Uncharacterized protein</fullName>
    </submittedName>
</protein>
<dbReference type="EMBL" id="CABFOC020000029">
    <property type="protein sequence ID" value="CAH0047371.1"/>
    <property type="molecule type" value="Genomic_DNA"/>
</dbReference>
<name>A0A9N9Z1K9_9HYPO</name>
<dbReference type="AlphaFoldDB" id="A0A9N9Z1K9"/>